<dbReference type="AlphaFoldDB" id="A0AAV2Q1N6"/>
<dbReference type="InterPro" id="IPR050373">
    <property type="entry name" value="Fibrinogen_C-term_domain"/>
</dbReference>
<comment type="caution">
    <text evidence="4">The sequence shown here is derived from an EMBL/GenBank/DDBJ whole genome shotgun (WGS) entry which is preliminary data.</text>
</comment>
<comment type="function">
    <text evidence="2">Lectin involved in innate immunity. Agglutinates all types of human erythrocytes, Gram-positive and Gram-negative bacteria. Has a stronger agglutinating activity towards Gram-negative bacteria than towards Gram-positive bacteria. Specifically recognizes acetyl group-containing substances on agglutinated cells. The hemagglutinating activity was inhibited by EDTA, acetyl group-containing mono- and disaccharides, N-acetyl derivatives of amino acids, other acetyl group-containing substances, propionamide and benzamide. Enhances the antimicrobial activity of big defensin against Gram-positive bacteria but not against Gram-negative bacteria.</text>
</comment>
<dbReference type="PROSITE" id="PS51406">
    <property type="entry name" value="FIBRINOGEN_C_2"/>
    <property type="match status" value="1"/>
</dbReference>
<dbReference type="CDD" id="cd00087">
    <property type="entry name" value="FReD"/>
    <property type="match status" value="1"/>
</dbReference>
<dbReference type="InterPro" id="IPR020837">
    <property type="entry name" value="Fibrinogen_CS"/>
</dbReference>
<evidence type="ECO:0000259" key="3">
    <source>
        <dbReference type="PROSITE" id="PS51406"/>
    </source>
</evidence>
<dbReference type="PROSITE" id="PS00514">
    <property type="entry name" value="FIBRINOGEN_C_1"/>
    <property type="match status" value="1"/>
</dbReference>
<dbReference type="GO" id="GO:0005615">
    <property type="term" value="C:extracellular space"/>
    <property type="evidence" value="ECO:0007669"/>
    <property type="project" value="TreeGrafter"/>
</dbReference>
<gene>
    <name evidence="4" type="ORF">MNOR_LOCUS7449</name>
</gene>
<accession>A0AAV2Q1N6</accession>
<dbReference type="FunFam" id="3.90.215.10:FF:000001">
    <property type="entry name" value="Tenascin isoform 1"/>
    <property type="match status" value="1"/>
</dbReference>
<evidence type="ECO:0000313" key="5">
    <source>
        <dbReference type="Proteomes" id="UP001497623"/>
    </source>
</evidence>
<dbReference type="Gene3D" id="3.90.215.10">
    <property type="entry name" value="Gamma Fibrinogen, chain A, domain 1"/>
    <property type="match status" value="1"/>
</dbReference>
<dbReference type="PANTHER" id="PTHR19143">
    <property type="entry name" value="FIBRINOGEN/TENASCIN/ANGIOPOEITIN"/>
    <property type="match status" value="1"/>
</dbReference>
<feature type="non-terminal residue" evidence="4">
    <location>
        <position position="361"/>
    </location>
</feature>
<protein>
    <recommendedName>
        <fullName evidence="3">Fibrinogen C-terminal domain-containing protein</fullName>
    </recommendedName>
</protein>
<dbReference type="GO" id="GO:0030246">
    <property type="term" value="F:carbohydrate binding"/>
    <property type="evidence" value="ECO:0007669"/>
    <property type="project" value="UniProtKB-ARBA"/>
</dbReference>
<name>A0AAV2Q1N6_MEGNR</name>
<dbReference type="Pfam" id="PF00147">
    <property type="entry name" value="Fibrinogen_C"/>
    <property type="match status" value="1"/>
</dbReference>
<dbReference type="InterPro" id="IPR036056">
    <property type="entry name" value="Fibrinogen-like_C"/>
</dbReference>
<dbReference type="SMART" id="SM00186">
    <property type="entry name" value="FBG"/>
    <property type="match status" value="1"/>
</dbReference>
<reference evidence="4 5" key="1">
    <citation type="submission" date="2024-05" db="EMBL/GenBank/DDBJ databases">
        <authorList>
            <person name="Wallberg A."/>
        </authorList>
    </citation>
    <scope>NUCLEOTIDE SEQUENCE [LARGE SCALE GENOMIC DNA]</scope>
</reference>
<proteinExistence type="predicted"/>
<organism evidence="4 5">
    <name type="scientific">Meganyctiphanes norvegica</name>
    <name type="common">Northern krill</name>
    <name type="synonym">Thysanopoda norvegica</name>
    <dbReference type="NCBI Taxonomy" id="48144"/>
    <lineage>
        <taxon>Eukaryota</taxon>
        <taxon>Metazoa</taxon>
        <taxon>Ecdysozoa</taxon>
        <taxon>Arthropoda</taxon>
        <taxon>Crustacea</taxon>
        <taxon>Multicrustacea</taxon>
        <taxon>Malacostraca</taxon>
        <taxon>Eumalacostraca</taxon>
        <taxon>Eucarida</taxon>
        <taxon>Euphausiacea</taxon>
        <taxon>Euphausiidae</taxon>
        <taxon>Meganyctiphanes</taxon>
    </lineage>
</organism>
<evidence type="ECO:0000256" key="1">
    <source>
        <dbReference type="ARBA" id="ARBA00023157"/>
    </source>
</evidence>
<dbReference type="InterPro" id="IPR002181">
    <property type="entry name" value="Fibrinogen_a/b/g_C_dom"/>
</dbReference>
<keyword evidence="5" id="KW-1185">Reference proteome</keyword>
<sequence>MMVDTCNDINPKISSVDQRITNLTTVIDNVTDGINTITSEIIIQTDEIALMKSNITDISLLSDTCNIINPKISSVDQRITNLTDVIGNVSDGINTITSEILIQTDEIAVMKSNITEVNVHISKTLEDIKDAIQDTNNSIVEATIKIIHPRNCEDIFKQGIETSEPVQIFPYSWAPYASVSVLCDQEWTIIQRRQDVKPRENFTRPWADYAQGFGETTGEYWLGLDVMHRMTQHSRNELYIELEDWEGNRKWAKYAHFSVGPPKDNYKLTVTGYTGDAGDSLRYHNGRPFSTFDNDNDSSSINCAEKAKGGWWYGNCAYANLNGRPDVGRDTTGAAGISWYHWLGDYYSLRSVKMKIKQTPF</sequence>
<dbReference type="EMBL" id="CAXKWB010003288">
    <property type="protein sequence ID" value="CAL4068861.1"/>
    <property type="molecule type" value="Genomic_DNA"/>
</dbReference>
<dbReference type="InterPro" id="IPR014716">
    <property type="entry name" value="Fibrinogen_a/b/g_C_1"/>
</dbReference>
<dbReference type="SUPFAM" id="SSF56496">
    <property type="entry name" value="Fibrinogen C-terminal domain-like"/>
    <property type="match status" value="1"/>
</dbReference>
<feature type="domain" description="Fibrinogen C-terminal" evidence="3">
    <location>
        <begin position="143"/>
        <end position="360"/>
    </location>
</feature>
<evidence type="ECO:0000256" key="2">
    <source>
        <dbReference type="ARBA" id="ARBA00053344"/>
    </source>
</evidence>
<dbReference type="Proteomes" id="UP001497623">
    <property type="component" value="Unassembled WGS sequence"/>
</dbReference>
<keyword evidence="1" id="KW-1015">Disulfide bond</keyword>
<evidence type="ECO:0000313" key="4">
    <source>
        <dbReference type="EMBL" id="CAL4068861.1"/>
    </source>
</evidence>